<name>A0A399SUR1_9BACT</name>
<organism evidence="2 3">
    <name type="scientific">Maribellus luteus</name>
    <dbReference type="NCBI Taxonomy" id="2305463"/>
    <lineage>
        <taxon>Bacteria</taxon>
        <taxon>Pseudomonadati</taxon>
        <taxon>Bacteroidota</taxon>
        <taxon>Bacteroidia</taxon>
        <taxon>Marinilabiliales</taxon>
        <taxon>Prolixibacteraceae</taxon>
        <taxon>Maribellus</taxon>
    </lineage>
</organism>
<dbReference type="Pfam" id="PF22243">
    <property type="entry name" value="DUF5018-rel"/>
    <property type="match status" value="1"/>
</dbReference>
<dbReference type="PROSITE" id="PS51257">
    <property type="entry name" value="PROKAR_LIPOPROTEIN"/>
    <property type="match status" value="1"/>
</dbReference>
<dbReference type="Proteomes" id="UP000265926">
    <property type="component" value="Unassembled WGS sequence"/>
</dbReference>
<evidence type="ECO:0000313" key="3">
    <source>
        <dbReference type="Proteomes" id="UP000265926"/>
    </source>
</evidence>
<dbReference type="OrthoDB" id="760804at2"/>
<dbReference type="EMBL" id="QWGR01000020">
    <property type="protein sequence ID" value="RIJ45735.1"/>
    <property type="molecule type" value="Genomic_DNA"/>
</dbReference>
<feature type="domain" description="DUF5018" evidence="1">
    <location>
        <begin position="39"/>
        <end position="153"/>
    </location>
</feature>
<evidence type="ECO:0000313" key="2">
    <source>
        <dbReference type="EMBL" id="RIJ45735.1"/>
    </source>
</evidence>
<comment type="caution">
    <text evidence="2">The sequence shown here is derived from an EMBL/GenBank/DDBJ whole genome shotgun (WGS) entry which is preliminary data.</text>
</comment>
<proteinExistence type="predicted"/>
<reference evidence="2 3" key="1">
    <citation type="submission" date="2018-08" db="EMBL/GenBank/DDBJ databases">
        <title>Pallidiluteibacterium maritimus gen. nov., sp. nov., isolated from coastal sediment.</title>
        <authorList>
            <person name="Zhou L.Y."/>
        </authorList>
    </citation>
    <scope>NUCLEOTIDE SEQUENCE [LARGE SCALE GENOMIC DNA]</scope>
    <source>
        <strain evidence="2 3">XSD2</strain>
    </source>
</reference>
<protein>
    <recommendedName>
        <fullName evidence="1">DUF5018 domain-containing protein</fullName>
    </recommendedName>
</protein>
<gene>
    <name evidence="2" type="ORF">D1614_21595</name>
</gene>
<keyword evidence="3" id="KW-1185">Reference proteome</keyword>
<dbReference type="InterPro" id="IPR054460">
    <property type="entry name" value="DUF5018-rel"/>
</dbReference>
<evidence type="ECO:0000259" key="1">
    <source>
        <dbReference type="Pfam" id="PF22243"/>
    </source>
</evidence>
<accession>A0A399SUR1</accession>
<dbReference type="Gene3D" id="2.60.40.4120">
    <property type="match status" value="1"/>
</dbReference>
<dbReference type="AlphaFoldDB" id="A0A399SUR1"/>
<sequence>MKRILNYKTLILMLGVLFSFTSCLKSGLDDLPAFEEAEIANIFFEHRYLDSDDEWIDGSEVVKNQRLEVAKEINGNEVVVIITVPEASGTFTEEERQKVSLSNIVCYMNISTAATIEPVDGAPVLGKPGDFSTSRKYKITAANGKTTQTWTIRITELVLN</sequence>
<dbReference type="RefSeq" id="WP_119440081.1">
    <property type="nucleotide sequence ID" value="NZ_QWGR01000020.1"/>
</dbReference>